<evidence type="ECO:0000313" key="9">
    <source>
        <dbReference type="Proteomes" id="UP000800235"/>
    </source>
</evidence>
<evidence type="ECO:0000256" key="2">
    <source>
        <dbReference type="ARBA" id="ARBA00004613"/>
    </source>
</evidence>
<evidence type="ECO:0000256" key="5">
    <source>
        <dbReference type="ARBA" id="ARBA00022525"/>
    </source>
</evidence>
<comment type="catalytic activity">
    <reaction evidence="7">
        <text>2 superoxide + 2 H(+) = H2O2 + O2</text>
        <dbReference type="Rhea" id="RHEA:20696"/>
        <dbReference type="ChEBI" id="CHEBI:15378"/>
        <dbReference type="ChEBI" id="CHEBI:15379"/>
        <dbReference type="ChEBI" id="CHEBI:16240"/>
        <dbReference type="ChEBI" id="CHEBI:18421"/>
        <dbReference type="EC" id="1.15.1.1"/>
    </reaction>
</comment>
<comment type="subcellular location">
    <subcellularLocation>
        <location evidence="1">Cell envelope</location>
    </subcellularLocation>
    <subcellularLocation>
        <location evidence="2">Secreted</location>
    </subcellularLocation>
</comment>
<evidence type="ECO:0000256" key="1">
    <source>
        <dbReference type="ARBA" id="ARBA00004196"/>
    </source>
</evidence>
<proteinExistence type="inferred from homology"/>
<sequence>LTTAQVFTGRLGDATQVLDNPMGAVYQAIIPKGKYRDIDGSIVAVSAAEKGTQFAVNFVGLPKEGGPFLYHIHVNAVPADGNCNGTLAHLDPYERGEVDACTPDRPETCQVGDLAGKYGTVNGTVFQRTFSDPYVSLHDDQGAFLGNRSFAIHFANRTRIACANFTS</sequence>
<reference evidence="8" key="1">
    <citation type="journal article" date="2020" name="Stud. Mycol.">
        <title>101 Dothideomycetes genomes: a test case for predicting lifestyles and emergence of pathogens.</title>
        <authorList>
            <person name="Haridas S."/>
            <person name="Albert R."/>
            <person name="Binder M."/>
            <person name="Bloem J."/>
            <person name="Labutti K."/>
            <person name="Salamov A."/>
            <person name="Andreopoulos B."/>
            <person name="Baker S."/>
            <person name="Barry K."/>
            <person name="Bills G."/>
            <person name="Bluhm B."/>
            <person name="Cannon C."/>
            <person name="Castanera R."/>
            <person name="Culley D."/>
            <person name="Daum C."/>
            <person name="Ezra D."/>
            <person name="Gonzalez J."/>
            <person name="Henrissat B."/>
            <person name="Kuo A."/>
            <person name="Liang C."/>
            <person name="Lipzen A."/>
            <person name="Lutzoni F."/>
            <person name="Magnuson J."/>
            <person name="Mondo S."/>
            <person name="Nolan M."/>
            <person name="Ohm R."/>
            <person name="Pangilinan J."/>
            <person name="Park H.-J."/>
            <person name="Ramirez L."/>
            <person name="Alfaro M."/>
            <person name="Sun H."/>
            <person name="Tritt A."/>
            <person name="Yoshinaga Y."/>
            <person name="Zwiers L.-H."/>
            <person name="Turgeon B."/>
            <person name="Goodwin S."/>
            <person name="Spatafora J."/>
            <person name="Crous P."/>
            <person name="Grigoriev I."/>
        </authorList>
    </citation>
    <scope>NUCLEOTIDE SEQUENCE</scope>
    <source>
        <strain evidence="8">CBS 130266</strain>
    </source>
</reference>
<evidence type="ECO:0000256" key="4">
    <source>
        <dbReference type="ARBA" id="ARBA00012682"/>
    </source>
</evidence>
<organism evidence="8 9">
    <name type="scientific">Tothia fuscella</name>
    <dbReference type="NCBI Taxonomy" id="1048955"/>
    <lineage>
        <taxon>Eukaryota</taxon>
        <taxon>Fungi</taxon>
        <taxon>Dikarya</taxon>
        <taxon>Ascomycota</taxon>
        <taxon>Pezizomycotina</taxon>
        <taxon>Dothideomycetes</taxon>
        <taxon>Pleosporomycetidae</taxon>
        <taxon>Venturiales</taxon>
        <taxon>Cylindrosympodiaceae</taxon>
        <taxon>Tothia</taxon>
    </lineage>
</organism>
<dbReference type="FunFam" id="2.60.40.200:FF:000007">
    <property type="entry name" value="Cell surface Cu-only superoxide dismutase 5"/>
    <property type="match status" value="1"/>
</dbReference>
<evidence type="ECO:0000256" key="6">
    <source>
        <dbReference type="ARBA" id="ARBA00022862"/>
    </source>
</evidence>
<dbReference type="OrthoDB" id="159229at2759"/>
<comment type="similarity">
    <text evidence="3">Belongs to the Cu-Zn superoxide dismutase family.</text>
</comment>
<feature type="non-terminal residue" evidence="8">
    <location>
        <position position="167"/>
    </location>
</feature>
<feature type="non-terminal residue" evidence="8">
    <location>
        <position position="1"/>
    </location>
</feature>
<dbReference type="InterPro" id="IPR036423">
    <property type="entry name" value="SOD-like_Cu/Zn_dom_sf"/>
</dbReference>
<dbReference type="GO" id="GO:0005576">
    <property type="term" value="C:extracellular region"/>
    <property type="evidence" value="ECO:0007669"/>
    <property type="project" value="UniProtKB-SubCell"/>
</dbReference>
<keyword evidence="9" id="KW-1185">Reference proteome</keyword>
<dbReference type="Proteomes" id="UP000800235">
    <property type="component" value="Unassembled WGS sequence"/>
</dbReference>
<protein>
    <recommendedName>
        <fullName evidence="4">superoxide dismutase</fullName>
        <ecNumber evidence="4">1.15.1.1</ecNumber>
    </recommendedName>
</protein>
<keyword evidence="5" id="KW-0964">Secreted</keyword>
<dbReference type="GO" id="GO:0046872">
    <property type="term" value="F:metal ion binding"/>
    <property type="evidence" value="ECO:0007669"/>
    <property type="project" value="InterPro"/>
</dbReference>
<keyword evidence="6" id="KW-0049">Antioxidant</keyword>
<dbReference type="Gene3D" id="2.60.40.200">
    <property type="entry name" value="Superoxide dismutase, copper/zinc binding domain"/>
    <property type="match status" value="1"/>
</dbReference>
<dbReference type="SUPFAM" id="SSF49329">
    <property type="entry name" value="Cu,Zn superoxide dismutase-like"/>
    <property type="match status" value="1"/>
</dbReference>
<dbReference type="AlphaFoldDB" id="A0A9P4NRZ4"/>
<dbReference type="GO" id="GO:0004784">
    <property type="term" value="F:superoxide dismutase activity"/>
    <property type="evidence" value="ECO:0007669"/>
    <property type="project" value="UniProtKB-EC"/>
</dbReference>
<gene>
    <name evidence="8" type="ORF">EJ08DRAFT_575827</name>
</gene>
<evidence type="ECO:0000256" key="7">
    <source>
        <dbReference type="ARBA" id="ARBA00049204"/>
    </source>
</evidence>
<evidence type="ECO:0000313" key="8">
    <source>
        <dbReference type="EMBL" id="KAF2430587.1"/>
    </source>
</evidence>
<dbReference type="EC" id="1.15.1.1" evidence="4"/>
<comment type="caution">
    <text evidence="8">The sequence shown here is derived from an EMBL/GenBank/DDBJ whole genome shotgun (WGS) entry which is preliminary data.</text>
</comment>
<dbReference type="EMBL" id="MU007038">
    <property type="protein sequence ID" value="KAF2430587.1"/>
    <property type="molecule type" value="Genomic_DNA"/>
</dbReference>
<name>A0A9P4NRZ4_9PEZI</name>
<evidence type="ECO:0000256" key="3">
    <source>
        <dbReference type="ARBA" id="ARBA00010457"/>
    </source>
</evidence>
<accession>A0A9P4NRZ4</accession>